<dbReference type="Pfam" id="PF03009">
    <property type="entry name" value="GDPD"/>
    <property type="match status" value="1"/>
</dbReference>
<proteinExistence type="predicted"/>
<dbReference type="PROSITE" id="PS51704">
    <property type="entry name" value="GP_PDE"/>
    <property type="match status" value="1"/>
</dbReference>
<dbReference type="PANTHER" id="PTHR46211">
    <property type="entry name" value="GLYCEROPHOSPHORYL DIESTER PHOSPHODIESTERASE"/>
    <property type="match status" value="1"/>
</dbReference>
<dbReference type="EMBL" id="UINC01003026">
    <property type="protein sequence ID" value="SVA02644.1"/>
    <property type="molecule type" value="Genomic_DNA"/>
</dbReference>
<gene>
    <name evidence="2" type="ORF">METZ01_LOCUS55498</name>
</gene>
<reference evidence="2" key="1">
    <citation type="submission" date="2018-05" db="EMBL/GenBank/DDBJ databases">
        <authorList>
            <person name="Lanie J.A."/>
            <person name="Ng W.-L."/>
            <person name="Kazmierczak K.M."/>
            <person name="Andrzejewski T.M."/>
            <person name="Davidsen T.M."/>
            <person name="Wayne K.J."/>
            <person name="Tettelin H."/>
            <person name="Glass J.I."/>
            <person name="Rusch D."/>
            <person name="Podicherti R."/>
            <person name="Tsui H.-C.T."/>
            <person name="Winkler M.E."/>
        </authorList>
    </citation>
    <scope>NUCLEOTIDE SEQUENCE</scope>
</reference>
<evidence type="ECO:0000259" key="1">
    <source>
        <dbReference type="PROSITE" id="PS51704"/>
    </source>
</evidence>
<dbReference type="GO" id="GO:0006629">
    <property type="term" value="P:lipid metabolic process"/>
    <property type="evidence" value="ECO:0007669"/>
    <property type="project" value="InterPro"/>
</dbReference>
<dbReference type="Gene3D" id="3.20.20.190">
    <property type="entry name" value="Phosphatidylinositol (PI) phosphodiesterase"/>
    <property type="match status" value="1"/>
</dbReference>
<dbReference type="AlphaFoldDB" id="A0A381SGQ3"/>
<dbReference type="InterPro" id="IPR017946">
    <property type="entry name" value="PLC-like_Pdiesterase_TIM-brl"/>
</dbReference>
<evidence type="ECO:0000313" key="2">
    <source>
        <dbReference type="EMBL" id="SVA02644.1"/>
    </source>
</evidence>
<feature type="domain" description="GP-PDE" evidence="1">
    <location>
        <begin position="33"/>
        <end position="261"/>
    </location>
</feature>
<feature type="non-terminal residue" evidence="2">
    <location>
        <position position="1"/>
    </location>
</feature>
<dbReference type="InterPro" id="IPR030395">
    <property type="entry name" value="GP_PDE_dom"/>
</dbReference>
<organism evidence="2">
    <name type="scientific">marine metagenome</name>
    <dbReference type="NCBI Taxonomy" id="408172"/>
    <lineage>
        <taxon>unclassified sequences</taxon>
        <taxon>metagenomes</taxon>
        <taxon>ecological metagenomes</taxon>
    </lineage>
</organism>
<name>A0A381SGQ3_9ZZZZ</name>
<dbReference type="PANTHER" id="PTHR46211:SF14">
    <property type="entry name" value="GLYCEROPHOSPHODIESTER PHOSPHODIESTERASE"/>
    <property type="match status" value="1"/>
</dbReference>
<dbReference type="GO" id="GO:0008081">
    <property type="term" value="F:phosphoric diester hydrolase activity"/>
    <property type="evidence" value="ECO:0007669"/>
    <property type="project" value="InterPro"/>
</dbReference>
<dbReference type="SUPFAM" id="SSF51695">
    <property type="entry name" value="PLC-like phosphodiesterases"/>
    <property type="match status" value="1"/>
</dbReference>
<sequence length="261" mass="29215">VGLVFTIIAIAVVIRYIFFWEPVDTKNIFGSSPLLIAHRGTPFTIPENTLKSLKNAINIGFEAIEVDVCSTKDKVVVCSHNIDLERETNGQGFLDEINHEKVRRVKTGIYSHPSKTSEIPTLYNVIKKLPPNVLVNIEIKPANLWNIGTAVRVAKMIKSKKITQKIIISTFNPAALWVVKLFAPKIITGYLFTTTKHLWAINLFHPDCLHPEGGIVTRALVNQAHKRGQAVNVWTIDSSPGKRWLKKLNVDGIITNYYSPG</sequence>
<protein>
    <recommendedName>
        <fullName evidence="1">GP-PDE domain-containing protein</fullName>
    </recommendedName>
</protein>
<accession>A0A381SGQ3</accession>